<keyword evidence="4" id="KW-1185">Reference proteome</keyword>
<evidence type="ECO:0000313" key="3">
    <source>
        <dbReference type="EMBL" id="MDF0589663.1"/>
    </source>
</evidence>
<evidence type="ECO:0000313" key="4">
    <source>
        <dbReference type="Proteomes" id="UP001220010"/>
    </source>
</evidence>
<dbReference type="Proteomes" id="UP001220010">
    <property type="component" value="Unassembled WGS sequence"/>
</dbReference>
<sequence length="276" mass="31852">MDLPKDGPSTNQTNDRDTPQSRQKNGQWDLGPDLKPSPLLKRGKSIFVYAIKNYLIQIIIMVLALLMLGFAIINWDVLLMPIHPQNPTAIPSATPSNWADWWMRVQSFLGMGTLLVALFVWYSRIRDNWEDHLPKRMSVFFFYLGKPVIICRYVWLANEDDLRAWGQQVAAQAADNEQRPEQRLKFSPEIKTRNPGLIISERDNTICRHYEICFQLNALPPSLIKESGMCRYQNFASEDNRVHPVPQELVAALSEVSYWQTGREHDCVSPDKPEQI</sequence>
<organism evidence="3 4">
    <name type="scientific">Candidatus Methanocrinis natronophilus</name>
    <dbReference type="NCBI Taxonomy" id="3033396"/>
    <lineage>
        <taxon>Archaea</taxon>
        <taxon>Methanobacteriati</taxon>
        <taxon>Methanobacteriota</taxon>
        <taxon>Stenosarchaea group</taxon>
        <taxon>Methanomicrobia</taxon>
        <taxon>Methanotrichales</taxon>
        <taxon>Methanotrichaceae</taxon>
        <taxon>Methanocrinis</taxon>
    </lineage>
</organism>
<feature type="region of interest" description="Disordered" evidence="1">
    <location>
        <begin position="1"/>
        <end position="36"/>
    </location>
</feature>
<protein>
    <submittedName>
        <fullName evidence="3">Uncharacterized protein</fullName>
    </submittedName>
</protein>
<name>A0ABT5X4U0_9EURY</name>
<proteinExistence type="predicted"/>
<dbReference type="RefSeq" id="WP_316965425.1">
    <property type="nucleotide sequence ID" value="NZ_JARFPK010000002.1"/>
</dbReference>
<feature type="transmembrane region" description="Helical" evidence="2">
    <location>
        <begin position="54"/>
        <end position="75"/>
    </location>
</feature>
<evidence type="ECO:0000256" key="1">
    <source>
        <dbReference type="SAM" id="MobiDB-lite"/>
    </source>
</evidence>
<gene>
    <name evidence="3" type="ORF">P0O15_00525</name>
</gene>
<accession>A0ABT5X4U0</accession>
<dbReference type="EMBL" id="JARFPK010000002">
    <property type="protein sequence ID" value="MDF0589663.1"/>
    <property type="molecule type" value="Genomic_DNA"/>
</dbReference>
<keyword evidence="2" id="KW-0812">Transmembrane</keyword>
<feature type="transmembrane region" description="Helical" evidence="2">
    <location>
        <begin position="137"/>
        <end position="155"/>
    </location>
</feature>
<keyword evidence="2" id="KW-1133">Transmembrane helix</keyword>
<reference evidence="3 4" key="1">
    <citation type="submission" date="2023-03" db="EMBL/GenBank/DDBJ databases">
        <title>WGS of Methanotrichaceae archaeon Mx.</title>
        <authorList>
            <person name="Sorokin D.Y."/>
            <person name="Merkel A.Y."/>
        </authorList>
    </citation>
    <scope>NUCLEOTIDE SEQUENCE [LARGE SCALE GENOMIC DNA]</scope>
    <source>
        <strain evidence="3 4">Mx</strain>
    </source>
</reference>
<comment type="caution">
    <text evidence="3">The sequence shown here is derived from an EMBL/GenBank/DDBJ whole genome shotgun (WGS) entry which is preliminary data.</text>
</comment>
<evidence type="ECO:0000256" key="2">
    <source>
        <dbReference type="SAM" id="Phobius"/>
    </source>
</evidence>
<feature type="transmembrane region" description="Helical" evidence="2">
    <location>
        <begin position="105"/>
        <end position="125"/>
    </location>
</feature>
<keyword evidence="2" id="KW-0472">Membrane</keyword>